<gene>
    <name evidence="4" type="ORF">Pan54_50370</name>
</gene>
<comment type="caution">
    <text evidence="4">The sequence shown here is derived from an EMBL/GenBank/DDBJ whole genome shotgun (WGS) entry which is preliminary data.</text>
</comment>
<dbReference type="SUPFAM" id="SSF49764">
    <property type="entry name" value="HSP20-like chaperones"/>
    <property type="match status" value="1"/>
</dbReference>
<dbReference type="PROSITE" id="PS01031">
    <property type="entry name" value="SHSP"/>
    <property type="match status" value="1"/>
</dbReference>
<evidence type="ECO:0000313" key="4">
    <source>
        <dbReference type="EMBL" id="TWT64275.1"/>
    </source>
</evidence>
<keyword evidence="5" id="KW-1185">Reference proteome</keyword>
<dbReference type="Pfam" id="PF00011">
    <property type="entry name" value="HSP20"/>
    <property type="match status" value="1"/>
</dbReference>
<evidence type="ECO:0000313" key="5">
    <source>
        <dbReference type="Proteomes" id="UP000316095"/>
    </source>
</evidence>
<dbReference type="AlphaFoldDB" id="A0A5C5XQD0"/>
<evidence type="ECO:0000256" key="1">
    <source>
        <dbReference type="PROSITE-ProRule" id="PRU00285"/>
    </source>
</evidence>
<dbReference type="PANTHER" id="PTHR11527">
    <property type="entry name" value="HEAT-SHOCK PROTEIN 20 FAMILY MEMBER"/>
    <property type="match status" value="1"/>
</dbReference>
<dbReference type="InterPro" id="IPR008978">
    <property type="entry name" value="HSP20-like_chaperone"/>
</dbReference>
<proteinExistence type="inferred from homology"/>
<dbReference type="EMBL" id="SJPG01000001">
    <property type="protein sequence ID" value="TWT64275.1"/>
    <property type="molecule type" value="Genomic_DNA"/>
</dbReference>
<evidence type="ECO:0000259" key="3">
    <source>
        <dbReference type="PROSITE" id="PS01031"/>
    </source>
</evidence>
<feature type="domain" description="SHSP" evidence="3">
    <location>
        <begin position="35"/>
        <end position="146"/>
    </location>
</feature>
<dbReference type="InterPro" id="IPR031107">
    <property type="entry name" value="Small_HSP"/>
</dbReference>
<name>A0A5C5XQD0_9PLAN</name>
<protein>
    <submittedName>
        <fullName evidence="4">18 kDa heat shock protein</fullName>
    </submittedName>
</protein>
<dbReference type="InterPro" id="IPR002068">
    <property type="entry name" value="A-crystallin/Hsp20_dom"/>
</dbReference>
<accession>A0A5C5XQD0</accession>
<dbReference type="RefSeq" id="WP_165441954.1">
    <property type="nucleotide sequence ID" value="NZ_SJPG01000001.1"/>
</dbReference>
<dbReference type="Proteomes" id="UP000316095">
    <property type="component" value="Unassembled WGS sequence"/>
</dbReference>
<reference evidence="4 5" key="1">
    <citation type="submission" date="2019-02" db="EMBL/GenBank/DDBJ databases">
        <title>Deep-cultivation of Planctomycetes and their phenomic and genomic characterization uncovers novel biology.</title>
        <authorList>
            <person name="Wiegand S."/>
            <person name="Jogler M."/>
            <person name="Boedeker C."/>
            <person name="Pinto D."/>
            <person name="Vollmers J."/>
            <person name="Rivas-Marin E."/>
            <person name="Kohn T."/>
            <person name="Peeters S.H."/>
            <person name="Heuer A."/>
            <person name="Rast P."/>
            <person name="Oberbeckmann S."/>
            <person name="Bunk B."/>
            <person name="Jeske O."/>
            <person name="Meyerdierks A."/>
            <person name="Storesund J.E."/>
            <person name="Kallscheuer N."/>
            <person name="Luecker S."/>
            <person name="Lage O.M."/>
            <person name="Pohl T."/>
            <person name="Merkel B.J."/>
            <person name="Hornburger P."/>
            <person name="Mueller R.-W."/>
            <person name="Bruemmer F."/>
            <person name="Labrenz M."/>
            <person name="Spormann A.M."/>
            <person name="Op Den Camp H."/>
            <person name="Overmann J."/>
            <person name="Amann R."/>
            <person name="Jetten M.S.M."/>
            <person name="Mascher T."/>
            <person name="Medema M.H."/>
            <person name="Devos D.P."/>
            <person name="Kaster A.-K."/>
            <person name="Ovreas L."/>
            <person name="Rohde M."/>
            <person name="Galperin M.Y."/>
            <person name="Jogler C."/>
        </authorList>
    </citation>
    <scope>NUCLEOTIDE SEQUENCE [LARGE SCALE GENOMIC DNA]</scope>
    <source>
        <strain evidence="4 5">Pan54</strain>
    </source>
</reference>
<evidence type="ECO:0000256" key="2">
    <source>
        <dbReference type="RuleBase" id="RU003616"/>
    </source>
</evidence>
<sequence length="146" mass="16685">MIGTYVKPLKSQVPLSIQRLQHELNNSLVEFRNGLMASQGALSMNVWQKEREWIIRIELPGAELENISIDVQDDRVKISAERQQSESDEGTVLKSERPFGRLNRELELPFKIDASQTAAVYERGILELKIVGLEEEGPQRIEVQSR</sequence>
<dbReference type="CDD" id="cd06464">
    <property type="entry name" value="ACD_sHsps-like"/>
    <property type="match status" value="1"/>
</dbReference>
<comment type="similarity">
    <text evidence="1 2">Belongs to the small heat shock protein (HSP20) family.</text>
</comment>
<keyword evidence="4" id="KW-0346">Stress response</keyword>
<organism evidence="4 5">
    <name type="scientific">Rubinisphaera italica</name>
    <dbReference type="NCBI Taxonomy" id="2527969"/>
    <lineage>
        <taxon>Bacteria</taxon>
        <taxon>Pseudomonadati</taxon>
        <taxon>Planctomycetota</taxon>
        <taxon>Planctomycetia</taxon>
        <taxon>Planctomycetales</taxon>
        <taxon>Planctomycetaceae</taxon>
        <taxon>Rubinisphaera</taxon>
    </lineage>
</organism>
<dbReference type="Gene3D" id="2.60.40.790">
    <property type="match status" value="1"/>
</dbReference>